<evidence type="ECO:0000256" key="13">
    <source>
        <dbReference type="ARBA" id="ARBA00049902"/>
    </source>
</evidence>
<comment type="caution">
    <text evidence="18">The sequence shown here is derived from an EMBL/GenBank/DDBJ whole genome shotgun (WGS) entry which is preliminary data.</text>
</comment>
<dbReference type="PANTHER" id="PTHR32282">
    <property type="entry name" value="BINDING PROTEIN TRANSPEPTIDASE, PUTATIVE-RELATED"/>
    <property type="match status" value="1"/>
</dbReference>
<dbReference type="GO" id="GO:0009002">
    <property type="term" value="F:serine-type D-Ala-D-Ala carboxypeptidase activity"/>
    <property type="evidence" value="ECO:0007669"/>
    <property type="project" value="UniProtKB-EC"/>
</dbReference>
<evidence type="ECO:0000256" key="10">
    <source>
        <dbReference type="ARBA" id="ARBA00023268"/>
    </source>
</evidence>
<dbReference type="GO" id="GO:0009252">
    <property type="term" value="P:peptidoglycan biosynthetic process"/>
    <property type="evidence" value="ECO:0007669"/>
    <property type="project" value="UniProtKB-KW"/>
</dbReference>
<evidence type="ECO:0000256" key="4">
    <source>
        <dbReference type="ARBA" id="ARBA00022670"/>
    </source>
</evidence>
<comment type="catalytic activity">
    <reaction evidence="12">
        <text>Preferential cleavage: (Ac)2-L-Lys-D-Ala-|-D-Ala. Also transpeptidation of peptidyl-alanyl moieties that are N-acyl substituents of D-alanine.</text>
        <dbReference type="EC" id="3.4.16.4"/>
    </reaction>
</comment>
<comment type="similarity">
    <text evidence="1">In the C-terminal section; belongs to the transpeptidase family.</text>
</comment>
<gene>
    <name evidence="18" type="ORF">CLV34_1007</name>
</gene>
<dbReference type="GO" id="GO:0008658">
    <property type="term" value="F:penicillin binding"/>
    <property type="evidence" value="ECO:0007669"/>
    <property type="project" value="InterPro"/>
</dbReference>
<dbReference type="InterPro" id="IPR036950">
    <property type="entry name" value="PBP_transglycosylase"/>
</dbReference>
<evidence type="ECO:0000256" key="3">
    <source>
        <dbReference type="ARBA" id="ARBA00022645"/>
    </source>
</evidence>
<comment type="catalytic activity">
    <reaction evidence="13">
        <text>[GlcNAc-(1-&gt;4)-Mur2Ac(oyl-L-Ala-gamma-D-Glu-L-Lys-D-Ala-D-Ala)](n)-di-trans,octa-cis-undecaprenyl diphosphate + beta-D-GlcNAc-(1-&gt;4)-Mur2Ac(oyl-L-Ala-gamma-D-Glu-L-Lys-D-Ala-D-Ala)-di-trans,octa-cis-undecaprenyl diphosphate = [GlcNAc-(1-&gt;4)-Mur2Ac(oyl-L-Ala-gamma-D-Glu-L-Lys-D-Ala-D-Ala)](n+1)-di-trans,octa-cis-undecaprenyl diphosphate + di-trans,octa-cis-undecaprenyl diphosphate + H(+)</text>
        <dbReference type="Rhea" id="RHEA:23708"/>
        <dbReference type="Rhea" id="RHEA-COMP:9602"/>
        <dbReference type="Rhea" id="RHEA-COMP:9603"/>
        <dbReference type="ChEBI" id="CHEBI:15378"/>
        <dbReference type="ChEBI" id="CHEBI:58405"/>
        <dbReference type="ChEBI" id="CHEBI:60033"/>
        <dbReference type="ChEBI" id="CHEBI:78435"/>
        <dbReference type="EC" id="2.4.99.28"/>
    </reaction>
</comment>
<dbReference type="Gene3D" id="3.40.710.10">
    <property type="entry name" value="DD-peptidase/beta-lactamase superfamily"/>
    <property type="match status" value="1"/>
</dbReference>
<evidence type="ECO:0000256" key="12">
    <source>
        <dbReference type="ARBA" id="ARBA00034000"/>
    </source>
</evidence>
<dbReference type="FunFam" id="1.10.3810.10:FF:000001">
    <property type="entry name" value="Penicillin-binding protein 1A"/>
    <property type="match status" value="1"/>
</dbReference>
<feature type="domain" description="Penicillin-binding protein transpeptidase" evidence="16">
    <location>
        <begin position="399"/>
        <end position="678"/>
    </location>
</feature>
<evidence type="ECO:0000259" key="16">
    <source>
        <dbReference type="Pfam" id="PF00905"/>
    </source>
</evidence>
<evidence type="ECO:0000256" key="7">
    <source>
        <dbReference type="ARBA" id="ARBA00022801"/>
    </source>
</evidence>
<keyword evidence="19" id="KW-1185">Reference proteome</keyword>
<sequence>MPHPASARPRSRGHQVNGFQLIALLLAFVLVAAVGGVLAAGLFIPAAGAAKAVTDTSARVFDDLPTELRVGTLPQASVVYANDGKTVIARFYDENRTVVPLSKVSKAMQEAMVAVEDKRFYEHGGIDITGTVRALVNNASGKETQGASTLTQQYVKNILIENALAKGDPEAVQAARAQTAERKLREAKLAISLEQKMTKNQILAGYLNIAQFGSRVYGVESAAQYYFSTSAAKLTPLQAATIAGITQAPNQFDPTLNPQDSQRKRNVVLNDLYSQNIITKAQYDKYRTTPIQKTLKVNKAAVANGCGAGKDTSLFCDYITTVIKNNDDEAFSSWGKTATDRMVSFMRGGYKVVTTLDLSDQHEAQKQISRGVPVNGKKTLSHTTTKQGARVAVQLEAAITSVEPGTGEIRAMAQNAPFDGAETSSIKGATSINYTADYAHGGSNGFQAGSSFKPYVLADWLKTGHSLYQEVNGNRSNFTFNDFHSTCANSFTRSNNPWPVGNSEGAAPGMVRVDHATADSINRAYASMATQLDLCDVGKTAVSVGWRASSGSTDATDIQITPAMILGTQQTSPLSQAAAYATFASGGTHCDPVAITSITDPKGKDVAVPSANCDSSALDSGVAQTVNYALEKVLQPGGTAPGHGLSGRVSAGKTGTTNGSAQTWFIGYTPQLSTAVWVGNAQNDVYLQHIEVAGSKVLEGEQEWLYGGTLAAPIWQTYMDKALSGQPAEAFGAPDYSQVNAPVAPKPSTSDNGTAQGGGDQGSTGNGGGTDNSGGGKGNGGGDSSGGGKGNDGGRGNGGNNDNSGGDN</sequence>
<dbReference type="RefSeq" id="WP_100349062.1">
    <property type="nucleotide sequence ID" value="NZ_PGTZ01000006.1"/>
</dbReference>
<feature type="domain" description="Glycosyl transferase family 51" evidence="17">
    <location>
        <begin position="86"/>
        <end position="272"/>
    </location>
</feature>
<evidence type="ECO:0000256" key="2">
    <source>
        <dbReference type="ARBA" id="ARBA00007739"/>
    </source>
</evidence>
<evidence type="ECO:0000256" key="6">
    <source>
        <dbReference type="ARBA" id="ARBA00022679"/>
    </source>
</evidence>
<dbReference type="GO" id="GO:0008955">
    <property type="term" value="F:peptidoglycan glycosyltransferase activity"/>
    <property type="evidence" value="ECO:0007669"/>
    <property type="project" value="UniProtKB-EC"/>
</dbReference>
<dbReference type="InterPro" id="IPR001460">
    <property type="entry name" value="PCN-bd_Tpept"/>
</dbReference>
<dbReference type="Pfam" id="PF00912">
    <property type="entry name" value="Transgly"/>
    <property type="match status" value="1"/>
</dbReference>
<dbReference type="OrthoDB" id="9766909at2"/>
<dbReference type="InterPro" id="IPR001264">
    <property type="entry name" value="Glyco_trans_51"/>
</dbReference>
<evidence type="ECO:0000313" key="18">
    <source>
        <dbReference type="EMBL" id="PJI95152.1"/>
    </source>
</evidence>
<keyword evidence="11" id="KW-0961">Cell wall biogenesis/degradation</keyword>
<evidence type="ECO:0000256" key="15">
    <source>
        <dbReference type="SAM" id="Phobius"/>
    </source>
</evidence>
<keyword evidence="9" id="KW-0573">Peptidoglycan synthesis</keyword>
<feature type="compositionally biased region" description="Gly residues" evidence="14">
    <location>
        <begin position="755"/>
        <end position="799"/>
    </location>
</feature>
<dbReference type="GO" id="GO:0008360">
    <property type="term" value="P:regulation of cell shape"/>
    <property type="evidence" value="ECO:0007669"/>
    <property type="project" value="UniProtKB-KW"/>
</dbReference>
<keyword evidence="15" id="KW-1133">Transmembrane helix</keyword>
<feature type="transmembrane region" description="Helical" evidence="15">
    <location>
        <begin position="21"/>
        <end position="44"/>
    </location>
</feature>
<dbReference type="InterPro" id="IPR023346">
    <property type="entry name" value="Lysozyme-like_dom_sf"/>
</dbReference>
<evidence type="ECO:0000256" key="8">
    <source>
        <dbReference type="ARBA" id="ARBA00022960"/>
    </source>
</evidence>
<evidence type="ECO:0000256" key="9">
    <source>
        <dbReference type="ARBA" id="ARBA00022984"/>
    </source>
</evidence>
<dbReference type="Gene3D" id="1.10.3810.10">
    <property type="entry name" value="Biosynthetic peptidoglycan transglycosylase-like"/>
    <property type="match status" value="1"/>
</dbReference>
<dbReference type="PANTHER" id="PTHR32282:SF33">
    <property type="entry name" value="PEPTIDOGLYCAN GLYCOSYLTRANSFERASE"/>
    <property type="match status" value="1"/>
</dbReference>
<dbReference type="AlphaFoldDB" id="A0A2M8WW53"/>
<dbReference type="InterPro" id="IPR050396">
    <property type="entry name" value="Glycosyltr_51/Transpeptidase"/>
</dbReference>
<dbReference type="GO" id="GO:0006508">
    <property type="term" value="P:proteolysis"/>
    <property type="evidence" value="ECO:0007669"/>
    <property type="project" value="UniProtKB-KW"/>
</dbReference>
<dbReference type="InterPro" id="IPR012338">
    <property type="entry name" value="Beta-lactam/transpept-like"/>
</dbReference>
<comment type="similarity">
    <text evidence="2">In the N-terminal section; belongs to the glycosyltransferase 51 family.</text>
</comment>
<evidence type="ECO:0000259" key="17">
    <source>
        <dbReference type="Pfam" id="PF00912"/>
    </source>
</evidence>
<dbReference type="SUPFAM" id="SSF53955">
    <property type="entry name" value="Lysozyme-like"/>
    <property type="match status" value="1"/>
</dbReference>
<keyword evidence="3 18" id="KW-0121">Carboxypeptidase</keyword>
<keyword evidence="4" id="KW-0645">Protease</keyword>
<protein>
    <submittedName>
        <fullName evidence="18">Membrane peptidoglycan carboxypeptidase</fullName>
    </submittedName>
</protein>
<dbReference type="EMBL" id="PGTZ01000006">
    <property type="protein sequence ID" value="PJI95152.1"/>
    <property type="molecule type" value="Genomic_DNA"/>
</dbReference>
<evidence type="ECO:0000256" key="11">
    <source>
        <dbReference type="ARBA" id="ARBA00023316"/>
    </source>
</evidence>
<dbReference type="GO" id="GO:0030288">
    <property type="term" value="C:outer membrane-bounded periplasmic space"/>
    <property type="evidence" value="ECO:0007669"/>
    <property type="project" value="TreeGrafter"/>
</dbReference>
<keyword evidence="8" id="KW-0133">Cell shape</keyword>
<evidence type="ECO:0000256" key="14">
    <source>
        <dbReference type="SAM" id="MobiDB-lite"/>
    </source>
</evidence>
<evidence type="ECO:0000256" key="5">
    <source>
        <dbReference type="ARBA" id="ARBA00022676"/>
    </source>
</evidence>
<dbReference type="SUPFAM" id="SSF56601">
    <property type="entry name" value="beta-lactamase/transpeptidase-like"/>
    <property type="match status" value="1"/>
</dbReference>
<keyword evidence="7" id="KW-0378">Hydrolase</keyword>
<reference evidence="18 19" key="1">
    <citation type="submission" date="2017-11" db="EMBL/GenBank/DDBJ databases">
        <title>Genomic Encyclopedia of Archaeal and Bacterial Type Strains, Phase II (KMG-II): From Individual Species to Whole Genera.</title>
        <authorList>
            <person name="Goeker M."/>
        </authorList>
    </citation>
    <scope>NUCLEOTIDE SEQUENCE [LARGE SCALE GENOMIC DNA]</scope>
    <source>
        <strain evidence="18 19">DSM 22413</strain>
    </source>
</reference>
<keyword evidence="15" id="KW-0812">Transmembrane</keyword>
<proteinExistence type="inferred from homology"/>
<evidence type="ECO:0000313" key="19">
    <source>
        <dbReference type="Proteomes" id="UP000231586"/>
    </source>
</evidence>
<dbReference type="Proteomes" id="UP000231586">
    <property type="component" value="Unassembled WGS sequence"/>
</dbReference>
<evidence type="ECO:0000256" key="1">
    <source>
        <dbReference type="ARBA" id="ARBA00007090"/>
    </source>
</evidence>
<keyword evidence="5" id="KW-0328">Glycosyltransferase</keyword>
<dbReference type="Pfam" id="PF00905">
    <property type="entry name" value="Transpeptidase"/>
    <property type="match status" value="1"/>
</dbReference>
<keyword evidence="6" id="KW-0808">Transferase</keyword>
<name>A0A2M8WW53_9MICO</name>
<organism evidence="18 19">
    <name type="scientific">Luteimicrobium subarcticum</name>
    <dbReference type="NCBI Taxonomy" id="620910"/>
    <lineage>
        <taxon>Bacteria</taxon>
        <taxon>Bacillati</taxon>
        <taxon>Actinomycetota</taxon>
        <taxon>Actinomycetes</taxon>
        <taxon>Micrococcales</taxon>
        <taxon>Luteimicrobium</taxon>
    </lineage>
</organism>
<feature type="region of interest" description="Disordered" evidence="14">
    <location>
        <begin position="733"/>
        <end position="808"/>
    </location>
</feature>
<accession>A0A2M8WW53</accession>
<keyword evidence="15" id="KW-0472">Membrane</keyword>
<dbReference type="GO" id="GO:0071555">
    <property type="term" value="P:cell wall organization"/>
    <property type="evidence" value="ECO:0007669"/>
    <property type="project" value="UniProtKB-KW"/>
</dbReference>
<keyword evidence="10" id="KW-0511">Multifunctional enzyme</keyword>